<feature type="compositionally biased region" description="Pro residues" evidence="1">
    <location>
        <begin position="362"/>
        <end position="376"/>
    </location>
</feature>
<evidence type="ECO:0000313" key="4">
    <source>
        <dbReference type="EMBL" id="CQD15625.1"/>
    </source>
</evidence>
<proteinExistence type="predicted"/>
<feature type="region of interest" description="Disordered" evidence="1">
    <location>
        <begin position="181"/>
        <end position="427"/>
    </location>
</feature>
<protein>
    <submittedName>
        <fullName evidence="4">Putative transmembrane protein</fullName>
    </submittedName>
</protein>
<gene>
    <name evidence="4" type="ORF">BN1232_03353</name>
</gene>
<dbReference type="EMBL" id="CTEE01000001">
    <property type="protein sequence ID" value="CQD15625.1"/>
    <property type="molecule type" value="Genomic_DNA"/>
</dbReference>
<organism evidence="4 5">
    <name type="scientific">Mycobacterium lentiflavum</name>
    <dbReference type="NCBI Taxonomy" id="141349"/>
    <lineage>
        <taxon>Bacteria</taxon>
        <taxon>Bacillati</taxon>
        <taxon>Actinomycetota</taxon>
        <taxon>Actinomycetes</taxon>
        <taxon>Mycobacteriales</taxon>
        <taxon>Mycobacteriaceae</taxon>
        <taxon>Mycobacterium</taxon>
        <taxon>Mycobacterium simiae complex</taxon>
    </lineage>
</organism>
<name>A0A0E4GYF0_MYCLN</name>
<feature type="compositionally biased region" description="Polar residues" evidence="1">
    <location>
        <begin position="248"/>
        <end position="261"/>
    </location>
</feature>
<keyword evidence="4" id="KW-0812">Transmembrane</keyword>
<dbReference type="AlphaFoldDB" id="A0A0E4GYF0"/>
<feature type="domain" description="DUF5632" evidence="3">
    <location>
        <begin position="516"/>
        <end position="595"/>
    </location>
</feature>
<sequence length="720" mass="73788">MLPPGEWSLAIVGDQWVDDPDLMALLHGKTNRGNIKAGFTHYGDMLRSAQTGPLSDQHGITADDLRDAFRQGEQQARRVAENNGIKEGAYSTAYDSMVSLRQDLTSLAVEGNQRIEEIEQSKLPVEAKVSQMIAAIHQYRALAAITAAKYSGNVFDAMQRILDAEGAGQSARQFAQAHGVNVGQMFRPPEDEKDLEDQVRRAVGNPGSPPALPQQGAIPTADMGGNGPEPPAFNQQGATPPSHVIAASNPSGPTPSATQPPASGLQGRIPPAINPAGTAAVQGGGATGTAPPISTATPPVARTSMPSVGGATSAQLAGATPLAGAPTAPASPVQPVTPGDLMHSFDKGMQAGTPISATAGAVPPPQPPEPQAPPTTPTSGMGSVPVNAPAYDSPTPVAHAAAPDATPAPQVVAGPSAPATPAASAPAGPLPAYASDIRPAVPAASAPVVPSSAPPSAMASSAPVHPSAGQASPAGPTVVRQAPTQPTPSSPSSLGTEAAAATATGAVAGAASANTAERARLERLVAAVARQQPRLAWAAGDRPDETTVLTTDLASGWIPPGIELPAPVTLLSPERRRGDIETLLGEVTLAAGYTPIHAIPEEDEPIPTSPRPRRVPEIDELGWELNQATQWRDGLPRLAHTLAKAATSGTGVLDKEVELLQTHLREVSTRVLDSYPDNVDCHDIGNWQLLAAIEALVAGDKSEANYHLAWFQACSTTMSQ</sequence>
<feature type="region of interest" description="Disordered" evidence="1">
    <location>
        <begin position="445"/>
        <end position="500"/>
    </location>
</feature>
<dbReference type="Pfam" id="PF18646">
    <property type="entry name" value="DUF5632"/>
    <property type="match status" value="1"/>
</dbReference>
<dbReference type="Proteomes" id="UP000199251">
    <property type="component" value="Unassembled WGS sequence"/>
</dbReference>
<evidence type="ECO:0000256" key="1">
    <source>
        <dbReference type="SAM" id="MobiDB-lite"/>
    </source>
</evidence>
<keyword evidence="4" id="KW-0472">Membrane</keyword>
<evidence type="ECO:0000259" key="3">
    <source>
        <dbReference type="Pfam" id="PF18646"/>
    </source>
</evidence>
<dbReference type="Pfam" id="PF18645">
    <property type="entry name" value="DUF5631"/>
    <property type="match status" value="1"/>
</dbReference>
<feature type="compositionally biased region" description="Low complexity" evidence="1">
    <location>
        <begin position="445"/>
        <end position="468"/>
    </location>
</feature>
<feature type="compositionally biased region" description="Polar residues" evidence="1">
    <location>
        <begin position="304"/>
        <end position="315"/>
    </location>
</feature>
<evidence type="ECO:0000313" key="5">
    <source>
        <dbReference type="Proteomes" id="UP000199251"/>
    </source>
</evidence>
<accession>A0A0E4GYF0</accession>
<reference evidence="4 5" key="1">
    <citation type="submission" date="2015-03" db="EMBL/GenBank/DDBJ databases">
        <authorList>
            <person name="Urmite Genomes"/>
        </authorList>
    </citation>
    <scope>NUCLEOTIDE SEQUENCE [LARGE SCALE GENOMIC DNA]</scope>
    <source>
        <strain evidence="4 5">CSUR P1491</strain>
    </source>
</reference>
<feature type="compositionally biased region" description="Low complexity" evidence="1">
    <location>
        <begin position="316"/>
        <end position="330"/>
    </location>
</feature>
<evidence type="ECO:0000259" key="2">
    <source>
        <dbReference type="Pfam" id="PF18645"/>
    </source>
</evidence>
<dbReference type="STRING" id="141349.BN1232_03353"/>
<feature type="domain" description="DUF5631" evidence="2">
    <location>
        <begin position="618"/>
        <end position="714"/>
    </location>
</feature>
<dbReference type="InterPro" id="IPR040604">
    <property type="entry name" value="DUF5632"/>
</dbReference>
<feature type="compositionally biased region" description="Low complexity" evidence="1">
    <location>
        <begin position="490"/>
        <end position="500"/>
    </location>
</feature>
<dbReference type="InterPro" id="IPR040833">
    <property type="entry name" value="DUF5631"/>
</dbReference>
<feature type="compositionally biased region" description="Low complexity" evidence="1">
    <location>
        <begin position="288"/>
        <end position="301"/>
    </location>
</feature>
<feature type="compositionally biased region" description="Low complexity" evidence="1">
    <location>
        <begin position="394"/>
        <end position="427"/>
    </location>
</feature>